<protein>
    <submittedName>
        <fullName evidence="1">Uncharacterized protein</fullName>
    </submittedName>
</protein>
<organism evidence="1">
    <name type="scientific">marine sediment metagenome</name>
    <dbReference type="NCBI Taxonomy" id="412755"/>
    <lineage>
        <taxon>unclassified sequences</taxon>
        <taxon>metagenomes</taxon>
        <taxon>ecological metagenomes</taxon>
    </lineage>
</organism>
<feature type="non-terminal residue" evidence="1">
    <location>
        <position position="1"/>
    </location>
</feature>
<reference evidence="1" key="1">
    <citation type="journal article" date="2015" name="Nature">
        <title>Complex archaea that bridge the gap between prokaryotes and eukaryotes.</title>
        <authorList>
            <person name="Spang A."/>
            <person name="Saw J.H."/>
            <person name="Jorgensen S.L."/>
            <person name="Zaremba-Niedzwiedzka K."/>
            <person name="Martijn J."/>
            <person name="Lind A.E."/>
            <person name="van Eijk R."/>
            <person name="Schleper C."/>
            <person name="Guy L."/>
            <person name="Ettema T.J."/>
        </authorList>
    </citation>
    <scope>NUCLEOTIDE SEQUENCE</scope>
</reference>
<accession>A0A0F8XZG7</accession>
<dbReference type="EMBL" id="LAZR01069622">
    <property type="protein sequence ID" value="KKK47349.1"/>
    <property type="molecule type" value="Genomic_DNA"/>
</dbReference>
<evidence type="ECO:0000313" key="1">
    <source>
        <dbReference type="EMBL" id="KKK47349.1"/>
    </source>
</evidence>
<proteinExistence type="predicted"/>
<gene>
    <name evidence="1" type="ORF">LCGC14_3156100</name>
</gene>
<comment type="caution">
    <text evidence="1">The sequence shown here is derived from an EMBL/GenBank/DDBJ whole genome shotgun (WGS) entry which is preliminary data.</text>
</comment>
<sequence>ALTIASNWLYRYFSFDYSNRTYDLPFFDGVNTYRVDGDIPDLYEPVDFRLTDLKDHDVPFSRKTPRELAKDILTKLTKE</sequence>
<dbReference type="AlphaFoldDB" id="A0A0F8XZG7"/>
<name>A0A0F8XZG7_9ZZZZ</name>